<keyword evidence="14" id="KW-1185">Reference proteome</keyword>
<reference evidence="13" key="1">
    <citation type="submission" date="2022-03" db="EMBL/GenBank/DDBJ databases">
        <authorList>
            <person name="Martin H S."/>
        </authorList>
    </citation>
    <scope>NUCLEOTIDE SEQUENCE</scope>
</reference>
<proteinExistence type="inferred from homology"/>
<keyword evidence="5 12" id="KW-0812">Transmembrane</keyword>
<feature type="non-terminal residue" evidence="13">
    <location>
        <position position="254"/>
    </location>
</feature>
<dbReference type="Pfam" id="PF00858">
    <property type="entry name" value="ASC"/>
    <property type="match status" value="1"/>
</dbReference>
<evidence type="ECO:0000256" key="6">
    <source>
        <dbReference type="ARBA" id="ARBA00022989"/>
    </source>
</evidence>
<gene>
    <name evidence="13" type="ORF">IPOD504_LOCUS15355</name>
</gene>
<keyword evidence="7" id="KW-0915">Sodium</keyword>
<organism evidence="13 14">
    <name type="scientific">Iphiclides podalirius</name>
    <name type="common">scarce swallowtail</name>
    <dbReference type="NCBI Taxonomy" id="110791"/>
    <lineage>
        <taxon>Eukaryota</taxon>
        <taxon>Metazoa</taxon>
        <taxon>Ecdysozoa</taxon>
        <taxon>Arthropoda</taxon>
        <taxon>Hexapoda</taxon>
        <taxon>Insecta</taxon>
        <taxon>Pterygota</taxon>
        <taxon>Neoptera</taxon>
        <taxon>Endopterygota</taxon>
        <taxon>Lepidoptera</taxon>
        <taxon>Glossata</taxon>
        <taxon>Ditrysia</taxon>
        <taxon>Papilionoidea</taxon>
        <taxon>Papilionidae</taxon>
        <taxon>Papilioninae</taxon>
        <taxon>Iphiclides</taxon>
    </lineage>
</organism>
<dbReference type="EMBL" id="OW152818">
    <property type="protein sequence ID" value="CAH2071994.1"/>
    <property type="molecule type" value="Genomic_DNA"/>
</dbReference>
<evidence type="ECO:0000256" key="3">
    <source>
        <dbReference type="ARBA" id="ARBA00022448"/>
    </source>
</evidence>
<evidence type="ECO:0000256" key="10">
    <source>
        <dbReference type="ARBA" id="ARBA00023201"/>
    </source>
</evidence>
<evidence type="ECO:0000256" key="4">
    <source>
        <dbReference type="ARBA" id="ARBA00022461"/>
    </source>
</evidence>
<keyword evidence="8 12" id="KW-0406">Ion transport</keyword>
<evidence type="ECO:0000256" key="5">
    <source>
        <dbReference type="ARBA" id="ARBA00022692"/>
    </source>
</evidence>
<keyword evidence="3 12" id="KW-0813">Transport</keyword>
<evidence type="ECO:0000256" key="2">
    <source>
        <dbReference type="ARBA" id="ARBA00007193"/>
    </source>
</evidence>
<comment type="similarity">
    <text evidence="2 12">Belongs to the amiloride-sensitive sodium channel (TC 1.A.6) family.</text>
</comment>
<keyword evidence="4 12" id="KW-0894">Sodium channel</keyword>
<comment type="subcellular location">
    <subcellularLocation>
        <location evidence="1">Membrane</location>
        <topology evidence="1">Multi-pass membrane protein</topology>
    </subcellularLocation>
</comment>
<evidence type="ECO:0000256" key="1">
    <source>
        <dbReference type="ARBA" id="ARBA00004141"/>
    </source>
</evidence>
<keyword evidence="10 12" id="KW-0739">Sodium transport</keyword>
<evidence type="ECO:0000256" key="9">
    <source>
        <dbReference type="ARBA" id="ARBA00023136"/>
    </source>
</evidence>
<evidence type="ECO:0000256" key="11">
    <source>
        <dbReference type="ARBA" id="ARBA00023303"/>
    </source>
</evidence>
<sequence length="254" mass="29371">MERDMFAWNTTFPCITVCPDLKVDAQKLAVYIKNSDEPNKTKLEEFVTALVNASFQTFDSIPEYDRIPADDYMRLILDLAPDFKPGINIGTTGVTLSLVPTITEMGLCYAVSSRVAIYNSPWYRANDKWDLMKAENETFFVHPLDGEVFAQLLNISSSYVVYIHGPYEVPDISTKHQHALKNFYMKIYVTAVTVYTSPEAAKLRVAQRRCRFPHENVLKHNAVYTYIMCRMECRLKLCLKYCGCVPHFYRRIRE</sequence>
<keyword evidence="9" id="KW-0472">Membrane</keyword>
<keyword evidence="6" id="KW-1133">Transmembrane helix</keyword>
<evidence type="ECO:0000313" key="13">
    <source>
        <dbReference type="EMBL" id="CAH2071994.1"/>
    </source>
</evidence>
<protein>
    <submittedName>
        <fullName evidence="13">Uncharacterized protein</fullName>
    </submittedName>
</protein>
<dbReference type="Proteomes" id="UP000837857">
    <property type="component" value="Chromosome 6"/>
</dbReference>
<evidence type="ECO:0000313" key="14">
    <source>
        <dbReference type="Proteomes" id="UP000837857"/>
    </source>
</evidence>
<accession>A0ABN8J2Y4</accession>
<dbReference type="InterPro" id="IPR001873">
    <property type="entry name" value="ENaC"/>
</dbReference>
<evidence type="ECO:0000256" key="8">
    <source>
        <dbReference type="ARBA" id="ARBA00023065"/>
    </source>
</evidence>
<evidence type="ECO:0000256" key="7">
    <source>
        <dbReference type="ARBA" id="ARBA00023053"/>
    </source>
</evidence>
<keyword evidence="11 12" id="KW-0407">Ion channel</keyword>
<evidence type="ECO:0000256" key="12">
    <source>
        <dbReference type="RuleBase" id="RU000679"/>
    </source>
</evidence>
<name>A0ABN8J2Y4_9NEOP</name>